<sequence length="89" mass="9579">MQIPYINQILLLAVVITLTTVLTIAGIEVIHILKELRESVKTFNKVLDDSHTITSSIAKPVEGMSSFIMGIKSGADVIGTLLSKGKGEK</sequence>
<evidence type="ECO:0000313" key="2">
    <source>
        <dbReference type="EMBL" id="PIV42370.1"/>
    </source>
</evidence>
<dbReference type="EMBL" id="PEUA01000049">
    <property type="protein sequence ID" value="PIV42370.1"/>
    <property type="molecule type" value="Genomic_DNA"/>
</dbReference>
<name>A0A2M7D7K9_9BACT</name>
<evidence type="ECO:0000256" key="1">
    <source>
        <dbReference type="SAM" id="Phobius"/>
    </source>
</evidence>
<organism evidence="2 3">
    <name type="scientific">Candidatus Nealsonbacteria bacterium CG02_land_8_20_14_3_00_40_11</name>
    <dbReference type="NCBI Taxonomy" id="1974700"/>
    <lineage>
        <taxon>Bacteria</taxon>
        <taxon>Candidatus Nealsoniibacteriota</taxon>
    </lineage>
</organism>
<keyword evidence="1" id="KW-0812">Transmembrane</keyword>
<keyword evidence="1" id="KW-0472">Membrane</keyword>
<feature type="transmembrane region" description="Helical" evidence="1">
    <location>
        <begin position="6"/>
        <end position="33"/>
    </location>
</feature>
<reference evidence="3" key="1">
    <citation type="submission" date="2017-09" db="EMBL/GenBank/DDBJ databases">
        <title>Depth-based differentiation of microbial function through sediment-hosted aquifers and enrichment of novel symbionts in the deep terrestrial subsurface.</title>
        <authorList>
            <person name="Probst A.J."/>
            <person name="Ladd B."/>
            <person name="Jarett J.K."/>
            <person name="Geller-Mcgrath D.E."/>
            <person name="Sieber C.M.K."/>
            <person name="Emerson J.B."/>
            <person name="Anantharaman K."/>
            <person name="Thomas B.C."/>
            <person name="Malmstrom R."/>
            <person name="Stieglmeier M."/>
            <person name="Klingl A."/>
            <person name="Woyke T."/>
            <person name="Ryan C.M."/>
            <person name="Banfield J.F."/>
        </authorList>
    </citation>
    <scope>NUCLEOTIDE SEQUENCE [LARGE SCALE GENOMIC DNA]</scope>
</reference>
<comment type="caution">
    <text evidence="2">The sequence shown here is derived from an EMBL/GenBank/DDBJ whole genome shotgun (WGS) entry which is preliminary data.</text>
</comment>
<protein>
    <recommendedName>
        <fullName evidence="4">DUF948 domain-containing protein</fullName>
    </recommendedName>
</protein>
<keyword evidence="1" id="KW-1133">Transmembrane helix</keyword>
<dbReference type="Proteomes" id="UP000230304">
    <property type="component" value="Unassembled WGS sequence"/>
</dbReference>
<evidence type="ECO:0008006" key="4">
    <source>
        <dbReference type="Google" id="ProtNLM"/>
    </source>
</evidence>
<accession>A0A2M7D7K9</accession>
<proteinExistence type="predicted"/>
<evidence type="ECO:0000313" key="3">
    <source>
        <dbReference type="Proteomes" id="UP000230304"/>
    </source>
</evidence>
<gene>
    <name evidence="2" type="ORF">COS26_02230</name>
</gene>
<dbReference type="AlphaFoldDB" id="A0A2M7D7K9"/>